<evidence type="ECO:0000313" key="2">
    <source>
        <dbReference type="EMBL" id="WLV77510.1"/>
    </source>
</evidence>
<keyword evidence="1" id="KW-0732">Signal</keyword>
<name>A0ABY9L4R5_9LACO</name>
<dbReference type="Proteomes" id="UP001233112">
    <property type="component" value="Chromosome"/>
</dbReference>
<reference evidence="2 3" key="1">
    <citation type="submission" date="2023-08" db="EMBL/GenBank/DDBJ databases">
        <authorList>
            <person name="Buchebner-Jance M."/>
        </authorList>
    </citation>
    <scope>NUCLEOTIDE SEQUENCE [LARGE SCALE GENOMIC DNA]</scope>
    <source>
        <strain evidence="2 3">NCIMB 15471</strain>
    </source>
</reference>
<sequence length="226" mass="25087">MKSMLIGIVLVGASSLALASSNTRVSAEQNNPNSDTSNWSASQVTNWLNSSQDKQADAPATPDTSGIVALDPYVQVVNNQFKLSIPSGVKVDPTEVKAAEEAIAATNKDISQNEGTIDVNTKEVNIPQVETRAAEYWERRQYWWGNRLIFRSNAQVNTFVHLLRNGGNGLGAIHIPYIDVFSVITNHWRDIANAIESFNNSHQNDKIYIDLHNSWADNWVIGVWHD</sequence>
<dbReference type="RefSeq" id="WP_306386977.1">
    <property type="nucleotide sequence ID" value="NZ_CP132482.1"/>
</dbReference>
<accession>A0ABY9L4R5</accession>
<feature type="signal peptide" evidence="1">
    <location>
        <begin position="1"/>
        <end position="19"/>
    </location>
</feature>
<dbReference type="EMBL" id="CP132482">
    <property type="protein sequence ID" value="WLV77510.1"/>
    <property type="molecule type" value="Genomic_DNA"/>
</dbReference>
<feature type="chain" id="PRO_5046448551" evidence="1">
    <location>
        <begin position="20"/>
        <end position="226"/>
    </location>
</feature>
<proteinExistence type="predicted"/>
<gene>
    <name evidence="2" type="ORF">LACPH_002263</name>
</gene>
<evidence type="ECO:0000313" key="3">
    <source>
        <dbReference type="Proteomes" id="UP001233112"/>
    </source>
</evidence>
<keyword evidence="3" id="KW-1185">Reference proteome</keyword>
<protein>
    <submittedName>
        <fullName evidence="2">Uncharacterized protein</fullName>
    </submittedName>
</protein>
<organism evidence="2 3">
    <name type="scientific">Lacticaseibacillus parahuelsenbergensis</name>
    <dbReference type="NCBI Taxonomy" id="3068305"/>
    <lineage>
        <taxon>Bacteria</taxon>
        <taxon>Bacillati</taxon>
        <taxon>Bacillota</taxon>
        <taxon>Bacilli</taxon>
        <taxon>Lactobacillales</taxon>
        <taxon>Lactobacillaceae</taxon>
        <taxon>Lacticaseibacillus</taxon>
    </lineage>
</organism>
<evidence type="ECO:0000256" key="1">
    <source>
        <dbReference type="SAM" id="SignalP"/>
    </source>
</evidence>